<evidence type="ECO:0000256" key="3">
    <source>
        <dbReference type="ARBA" id="ARBA00022806"/>
    </source>
</evidence>
<keyword evidence="3" id="KW-0347">Helicase</keyword>
<keyword evidence="2" id="KW-0378">Hydrolase</keyword>
<evidence type="ECO:0000256" key="2">
    <source>
        <dbReference type="ARBA" id="ARBA00022801"/>
    </source>
</evidence>
<dbReference type="GO" id="GO:0005524">
    <property type="term" value="F:ATP binding"/>
    <property type="evidence" value="ECO:0007669"/>
    <property type="project" value="UniProtKB-KW"/>
</dbReference>
<proteinExistence type="predicted"/>
<evidence type="ECO:0000313" key="5">
    <source>
        <dbReference type="EMBL" id="KAL3646108.1"/>
    </source>
</evidence>
<organism evidence="5 6">
    <name type="scientific">Castilleja foliolosa</name>
    <dbReference type="NCBI Taxonomy" id="1961234"/>
    <lineage>
        <taxon>Eukaryota</taxon>
        <taxon>Viridiplantae</taxon>
        <taxon>Streptophyta</taxon>
        <taxon>Embryophyta</taxon>
        <taxon>Tracheophyta</taxon>
        <taxon>Spermatophyta</taxon>
        <taxon>Magnoliopsida</taxon>
        <taxon>eudicotyledons</taxon>
        <taxon>Gunneridae</taxon>
        <taxon>Pentapetalae</taxon>
        <taxon>asterids</taxon>
        <taxon>lamiids</taxon>
        <taxon>Lamiales</taxon>
        <taxon>Orobanchaceae</taxon>
        <taxon>Pedicularideae</taxon>
        <taxon>Castillejinae</taxon>
        <taxon>Castilleja</taxon>
    </lineage>
</organism>
<reference evidence="6" key="1">
    <citation type="journal article" date="2024" name="IScience">
        <title>Strigolactones Initiate the Formation of Haustorium-like Structures in Castilleja.</title>
        <authorList>
            <person name="Buerger M."/>
            <person name="Peterson D."/>
            <person name="Chory J."/>
        </authorList>
    </citation>
    <scope>NUCLEOTIDE SEQUENCE [LARGE SCALE GENOMIC DNA]</scope>
</reference>
<dbReference type="AlphaFoldDB" id="A0ABD3DV39"/>
<dbReference type="EMBL" id="JAVIJP010000013">
    <property type="protein sequence ID" value="KAL3646108.1"/>
    <property type="molecule type" value="Genomic_DNA"/>
</dbReference>
<keyword evidence="6" id="KW-1185">Reference proteome</keyword>
<accession>A0ABD3DV39</accession>
<dbReference type="Gene3D" id="3.40.50.300">
    <property type="entry name" value="P-loop containing nucleotide triphosphate hydrolases"/>
    <property type="match status" value="1"/>
</dbReference>
<evidence type="ECO:0000256" key="1">
    <source>
        <dbReference type="ARBA" id="ARBA00022741"/>
    </source>
</evidence>
<dbReference type="PANTHER" id="PTHR14025:SF20">
    <property type="entry name" value="FANCONI ANEMIA GROUP M PROTEIN"/>
    <property type="match status" value="1"/>
</dbReference>
<dbReference type="InterPro" id="IPR027417">
    <property type="entry name" value="P-loop_NTPase"/>
</dbReference>
<evidence type="ECO:0000256" key="4">
    <source>
        <dbReference type="ARBA" id="ARBA00022840"/>
    </source>
</evidence>
<evidence type="ECO:0000313" key="6">
    <source>
        <dbReference type="Proteomes" id="UP001632038"/>
    </source>
</evidence>
<dbReference type="GO" id="GO:0016787">
    <property type="term" value="F:hydrolase activity"/>
    <property type="evidence" value="ECO:0007669"/>
    <property type="project" value="UniProtKB-KW"/>
</dbReference>
<sequence length="165" mass="18693">MQQTVSHGAPSPKLAKLLEVLVDHFKVKDPTNSRVIIFSNFRGRCQVLACEGSELKGYMNKQAKGKAIRKHMRNGGMNSFNFHDSPRMVPHVFRPEVQFLEMSIEKVVPRGKQVKDCNLVAEPAYKNKLTDAESDLLAKYFAPCGEISRKPLLLSFLTSRHFHPL</sequence>
<keyword evidence="4" id="KW-0067">ATP-binding</keyword>
<dbReference type="Proteomes" id="UP001632038">
    <property type="component" value="Unassembled WGS sequence"/>
</dbReference>
<dbReference type="GO" id="GO:0004386">
    <property type="term" value="F:helicase activity"/>
    <property type="evidence" value="ECO:0007669"/>
    <property type="project" value="UniProtKB-KW"/>
</dbReference>
<comment type="caution">
    <text evidence="5">The sequence shown here is derived from an EMBL/GenBank/DDBJ whole genome shotgun (WGS) entry which is preliminary data.</text>
</comment>
<gene>
    <name evidence="5" type="ORF">CASFOL_011288</name>
</gene>
<keyword evidence="1" id="KW-0547">Nucleotide-binding</keyword>
<name>A0ABD3DV39_9LAMI</name>
<protein>
    <submittedName>
        <fullName evidence="5">Uncharacterized protein</fullName>
    </submittedName>
</protein>
<dbReference type="PANTHER" id="PTHR14025">
    <property type="entry name" value="FANCONI ANEMIA GROUP M FANCM FAMILY MEMBER"/>
    <property type="match status" value="1"/>
</dbReference>